<evidence type="ECO:0000256" key="6">
    <source>
        <dbReference type="ARBA" id="ARBA00050026"/>
    </source>
</evidence>
<dbReference type="SUPFAM" id="SSF88723">
    <property type="entry name" value="PIN domain-like"/>
    <property type="match status" value="1"/>
</dbReference>
<dbReference type="Pfam" id="PF01367">
    <property type="entry name" value="5_3_exonuc"/>
    <property type="match status" value="1"/>
</dbReference>
<dbReference type="Gene3D" id="3.40.50.1010">
    <property type="entry name" value="5'-nuclease"/>
    <property type="match status" value="1"/>
</dbReference>
<evidence type="ECO:0000256" key="1">
    <source>
        <dbReference type="ARBA" id="ARBA00022722"/>
    </source>
</evidence>
<dbReference type="InterPro" id="IPR008918">
    <property type="entry name" value="HhH2"/>
</dbReference>
<dbReference type="SUPFAM" id="SSF47807">
    <property type="entry name" value="5' to 3' exonuclease, C-terminal subdomain"/>
    <property type="match status" value="1"/>
</dbReference>
<comment type="function">
    <text evidence="5">5'-3' exonuclease acting preferentially on double-stranded DNA.</text>
</comment>
<dbReference type="CDD" id="cd09859">
    <property type="entry name" value="PIN_53EXO"/>
    <property type="match status" value="1"/>
</dbReference>
<evidence type="ECO:0000256" key="3">
    <source>
        <dbReference type="ARBA" id="ARBA00022839"/>
    </source>
</evidence>
<dbReference type="InterPro" id="IPR038969">
    <property type="entry name" value="FEN"/>
</dbReference>
<dbReference type="Proteomes" id="UP000661894">
    <property type="component" value="Unassembled WGS sequence"/>
</dbReference>
<keyword evidence="1" id="KW-0540">Nuclease</keyword>
<dbReference type="InterPro" id="IPR029060">
    <property type="entry name" value="PIN-like_dom_sf"/>
</dbReference>
<dbReference type="InterPro" id="IPR020046">
    <property type="entry name" value="5-3_exonucl_a-hlix_arch_N"/>
</dbReference>
<dbReference type="SMART" id="SM00279">
    <property type="entry name" value="HhH2"/>
    <property type="match status" value="1"/>
</dbReference>
<dbReference type="RefSeq" id="WP_251838258.1">
    <property type="nucleotide sequence ID" value="NZ_JACSPO010000001.1"/>
</dbReference>
<keyword evidence="4" id="KW-0238">DNA-binding</keyword>
<evidence type="ECO:0000259" key="7">
    <source>
        <dbReference type="SMART" id="SM00475"/>
    </source>
</evidence>
<evidence type="ECO:0000256" key="5">
    <source>
        <dbReference type="ARBA" id="ARBA00049957"/>
    </source>
</evidence>
<dbReference type="PANTHER" id="PTHR42646">
    <property type="entry name" value="FLAP ENDONUCLEASE XNI"/>
    <property type="match status" value="1"/>
</dbReference>
<dbReference type="InterPro" id="IPR020045">
    <property type="entry name" value="DNA_polI_H3TH"/>
</dbReference>
<sequence length="313" mass="33426">MSDQPGPLLLLDSASMYFRAFFALPDTMRSPDGTPINAVRGFLDAISRLVEAHRPSRVVACWDDDWRPAFRVAAIPSYKEHRLSDDGGEEVPELLTAQVPIIVDVLAALGIPRLGSPGYEADDVIGTLVAREVAAADRAREVLVMTGDRDLFQLVDDDAGVTVLYPMRGQKEPQRIDEEWLREKYGVEGGQAYADMATLRGDPSDGLPGVAGIGEKTAASLLAQHGTLAGIIEAANDSGSSLTATQRKRILAAADYLAVAPTVVQVARDAPVAEDRGELGEVPADGDALLELAERWGLESPLRRLVDACAAAS</sequence>
<comment type="caution">
    <text evidence="8">The sequence shown here is derived from an EMBL/GenBank/DDBJ whole genome shotgun (WGS) entry which is preliminary data.</text>
</comment>
<name>A0ABR8YYJ8_9MICO</name>
<keyword evidence="3" id="KW-0269">Exonuclease</keyword>
<dbReference type="SMART" id="SM00475">
    <property type="entry name" value="53EXOc"/>
    <property type="match status" value="1"/>
</dbReference>
<proteinExistence type="predicted"/>
<dbReference type="Gene3D" id="1.10.150.20">
    <property type="entry name" value="5' to 3' exonuclease, C-terminal subdomain"/>
    <property type="match status" value="1"/>
</dbReference>
<dbReference type="InterPro" id="IPR036279">
    <property type="entry name" value="5-3_exonuclease_C_sf"/>
</dbReference>
<reference evidence="8 9" key="1">
    <citation type="submission" date="2020-08" db="EMBL/GenBank/DDBJ databases">
        <title>A Genomic Blueprint of the Chicken Gut Microbiome.</title>
        <authorList>
            <person name="Gilroy R."/>
            <person name="Ravi A."/>
            <person name="Getino M."/>
            <person name="Pursley I."/>
            <person name="Horton D.L."/>
            <person name="Alikhan N.-F."/>
            <person name="Baker D."/>
            <person name="Gharbi K."/>
            <person name="Hall N."/>
            <person name="Watson M."/>
            <person name="Adriaenssens E.M."/>
            <person name="Foster-Nyarko E."/>
            <person name="Jarju S."/>
            <person name="Secka A."/>
            <person name="Antonio M."/>
            <person name="Oren A."/>
            <person name="Chaudhuri R."/>
            <person name="La Ragione R.M."/>
            <person name="Hildebrand F."/>
            <person name="Pallen M.J."/>
        </authorList>
    </citation>
    <scope>NUCLEOTIDE SEQUENCE [LARGE SCALE GENOMIC DNA]</scope>
    <source>
        <strain evidence="8 9">Sa1BUA1</strain>
    </source>
</reference>
<dbReference type="EMBL" id="JACSPO010000001">
    <property type="protein sequence ID" value="MBD8061116.1"/>
    <property type="molecule type" value="Genomic_DNA"/>
</dbReference>
<organism evidence="8 9">
    <name type="scientific">Oceanitalea stevensii</name>
    <dbReference type="NCBI Taxonomy" id="2763072"/>
    <lineage>
        <taxon>Bacteria</taxon>
        <taxon>Bacillati</taxon>
        <taxon>Actinomycetota</taxon>
        <taxon>Actinomycetes</taxon>
        <taxon>Micrococcales</taxon>
        <taxon>Bogoriellaceae</taxon>
        <taxon>Georgenia</taxon>
    </lineage>
</organism>
<dbReference type="InterPro" id="IPR002421">
    <property type="entry name" value="5-3_exonuclease"/>
</dbReference>
<dbReference type="GO" id="GO:0004519">
    <property type="term" value="F:endonuclease activity"/>
    <property type="evidence" value="ECO:0007669"/>
    <property type="project" value="UniProtKB-KW"/>
</dbReference>
<dbReference type="Pfam" id="PF02739">
    <property type="entry name" value="5_3_exonuc_N"/>
    <property type="match status" value="1"/>
</dbReference>
<evidence type="ECO:0000313" key="9">
    <source>
        <dbReference type="Proteomes" id="UP000661894"/>
    </source>
</evidence>
<evidence type="ECO:0000256" key="2">
    <source>
        <dbReference type="ARBA" id="ARBA00022801"/>
    </source>
</evidence>
<keyword evidence="8" id="KW-0255">Endonuclease</keyword>
<keyword evidence="2" id="KW-0378">Hydrolase</keyword>
<evidence type="ECO:0000256" key="4">
    <source>
        <dbReference type="ARBA" id="ARBA00023125"/>
    </source>
</evidence>
<keyword evidence="9" id="KW-1185">Reference proteome</keyword>
<accession>A0ABR8YYJ8</accession>
<evidence type="ECO:0000313" key="8">
    <source>
        <dbReference type="EMBL" id="MBD8061116.1"/>
    </source>
</evidence>
<dbReference type="PANTHER" id="PTHR42646:SF2">
    <property type="entry name" value="5'-3' EXONUCLEASE FAMILY PROTEIN"/>
    <property type="match status" value="1"/>
</dbReference>
<feature type="domain" description="5'-3' exonuclease" evidence="7">
    <location>
        <begin position="6"/>
        <end position="282"/>
    </location>
</feature>
<gene>
    <name evidence="8" type="ORF">H9624_02105</name>
</gene>
<protein>
    <recommendedName>
        <fullName evidence="6">5'-3' exonuclease</fullName>
    </recommendedName>
</protein>
<dbReference type="CDD" id="cd09898">
    <property type="entry name" value="H3TH_53EXO"/>
    <property type="match status" value="1"/>
</dbReference>